<dbReference type="EMBL" id="JBHMBS010000017">
    <property type="protein sequence ID" value="MFB9679696.1"/>
    <property type="molecule type" value="Genomic_DNA"/>
</dbReference>
<protein>
    <submittedName>
        <fullName evidence="3">Long-chain-fatty-acid--CoA ligase</fullName>
        <ecNumber evidence="3">6.2.1.3</ecNumber>
    </submittedName>
</protein>
<dbReference type="PANTHER" id="PTHR43767:SF1">
    <property type="entry name" value="NONRIBOSOMAL PEPTIDE SYNTHASE PES1 (EUROFUNG)-RELATED"/>
    <property type="match status" value="1"/>
</dbReference>
<organism evidence="3 4">
    <name type="scientific">Streptosporangium vulgare</name>
    <dbReference type="NCBI Taxonomy" id="46190"/>
    <lineage>
        <taxon>Bacteria</taxon>
        <taxon>Bacillati</taxon>
        <taxon>Actinomycetota</taxon>
        <taxon>Actinomycetes</taxon>
        <taxon>Streptosporangiales</taxon>
        <taxon>Streptosporangiaceae</taxon>
        <taxon>Streptosporangium</taxon>
    </lineage>
</organism>
<comment type="caution">
    <text evidence="3">The sequence shown here is derived from an EMBL/GenBank/DDBJ whole genome shotgun (WGS) entry which is preliminary data.</text>
</comment>
<dbReference type="Gene3D" id="3.40.50.12780">
    <property type="entry name" value="N-terminal domain of ligase-like"/>
    <property type="match status" value="1"/>
</dbReference>
<reference evidence="3 4" key="1">
    <citation type="submission" date="2024-09" db="EMBL/GenBank/DDBJ databases">
        <authorList>
            <person name="Sun Q."/>
            <person name="Mori K."/>
        </authorList>
    </citation>
    <scope>NUCLEOTIDE SEQUENCE [LARGE SCALE GENOMIC DNA]</scope>
    <source>
        <strain evidence="3 4">JCM 3028</strain>
    </source>
</reference>
<dbReference type="InterPro" id="IPR045851">
    <property type="entry name" value="AMP-bd_C_sf"/>
</dbReference>
<name>A0ABV5TN63_9ACTN</name>
<dbReference type="Proteomes" id="UP001589610">
    <property type="component" value="Unassembled WGS sequence"/>
</dbReference>
<gene>
    <name evidence="3" type="ORF">ACFFRH_29790</name>
</gene>
<evidence type="ECO:0000313" key="4">
    <source>
        <dbReference type="Proteomes" id="UP001589610"/>
    </source>
</evidence>
<dbReference type="InterPro" id="IPR050237">
    <property type="entry name" value="ATP-dep_AMP-bd_enzyme"/>
</dbReference>
<evidence type="ECO:0000259" key="1">
    <source>
        <dbReference type="Pfam" id="PF00501"/>
    </source>
</evidence>
<keyword evidence="4" id="KW-1185">Reference proteome</keyword>
<dbReference type="PROSITE" id="PS00455">
    <property type="entry name" value="AMP_BINDING"/>
    <property type="match status" value="1"/>
</dbReference>
<dbReference type="InterPro" id="IPR020845">
    <property type="entry name" value="AMP-binding_CS"/>
</dbReference>
<keyword evidence="3" id="KW-0436">Ligase</keyword>
<feature type="domain" description="AMP-binding enzyme C-terminal" evidence="2">
    <location>
        <begin position="423"/>
        <end position="498"/>
    </location>
</feature>
<evidence type="ECO:0000259" key="2">
    <source>
        <dbReference type="Pfam" id="PF13193"/>
    </source>
</evidence>
<dbReference type="RefSeq" id="WP_344746878.1">
    <property type="nucleotide sequence ID" value="NZ_BAAAWW010000108.1"/>
</dbReference>
<dbReference type="Pfam" id="PF00501">
    <property type="entry name" value="AMP-binding"/>
    <property type="match status" value="1"/>
</dbReference>
<sequence length="517" mass="54767">MPPAPTPVADLLRLSASRAPDAVAVTGDGRAATYGELAERSDRVADALIAAGLEPGDRVGYVDRNATEYFELLFGAAKAGAVLVPLNFRLAPDEMRWILADAAVSLVVVGPEHAEVPVEEGVPVIVVGPAYEEWLAGARPRDPKRDAAGDELIVLMYSSGTTGRPKGVNVTASGLASGVALFGSCFDLGGRAGEAGGAVSMVPIPYYHIAGAGWALITIAEGGTLVQCREPTPASMLDQLIRHRVTHTAMVPAVIQVMAELPAARDADFSALRQIVYGASPITESLLARAVALFGAEFFQSYGLTETIGVTTLLGPDQHLPDNPVKGRLRSAGRAVPGMEVAILDLETDRPADPGVVGEVIVRGPCVTTGYWRNPAETAAAFLPGGWLRTGDAGSMDGDGYLYLHDRIKDMIVSGGENVYPAEVESALAGHPAVLETAVIGVPSERWGETPLAVVVPRPGQETTEEELLAWTRERLAHYKCPTAVSFVDALPRNPSGKVLKRELRRPWWEGNDRRIG</sequence>
<dbReference type="EC" id="6.2.1.3" evidence="3"/>
<dbReference type="GO" id="GO:0004467">
    <property type="term" value="F:long-chain fatty acid-CoA ligase activity"/>
    <property type="evidence" value="ECO:0007669"/>
    <property type="project" value="UniProtKB-EC"/>
</dbReference>
<feature type="domain" description="AMP-dependent synthetase/ligase" evidence="1">
    <location>
        <begin position="15"/>
        <end position="372"/>
    </location>
</feature>
<proteinExistence type="predicted"/>
<dbReference type="NCBIfam" id="NF004837">
    <property type="entry name" value="PRK06187.1"/>
    <property type="match status" value="1"/>
</dbReference>
<accession>A0ABV5TN63</accession>
<dbReference type="Gene3D" id="3.30.300.30">
    <property type="match status" value="1"/>
</dbReference>
<dbReference type="SUPFAM" id="SSF56801">
    <property type="entry name" value="Acetyl-CoA synthetase-like"/>
    <property type="match status" value="1"/>
</dbReference>
<dbReference type="InterPro" id="IPR000873">
    <property type="entry name" value="AMP-dep_synth/lig_dom"/>
</dbReference>
<dbReference type="InterPro" id="IPR025110">
    <property type="entry name" value="AMP-bd_C"/>
</dbReference>
<dbReference type="Pfam" id="PF13193">
    <property type="entry name" value="AMP-binding_C"/>
    <property type="match status" value="1"/>
</dbReference>
<dbReference type="PANTHER" id="PTHR43767">
    <property type="entry name" value="LONG-CHAIN-FATTY-ACID--COA LIGASE"/>
    <property type="match status" value="1"/>
</dbReference>
<dbReference type="InterPro" id="IPR042099">
    <property type="entry name" value="ANL_N_sf"/>
</dbReference>
<evidence type="ECO:0000313" key="3">
    <source>
        <dbReference type="EMBL" id="MFB9679696.1"/>
    </source>
</evidence>